<name>A0A7H9AV32_ZYGMR</name>
<dbReference type="RefSeq" id="XP_037141856.1">
    <property type="nucleotide sequence ID" value="XM_037285961.1"/>
</dbReference>
<feature type="transmembrane region" description="Helical" evidence="2">
    <location>
        <begin position="69"/>
        <end position="93"/>
    </location>
</feature>
<dbReference type="InterPro" id="IPR036028">
    <property type="entry name" value="SH3-like_dom_sf"/>
</dbReference>
<dbReference type="Gene3D" id="2.30.30.40">
    <property type="entry name" value="SH3 Domains"/>
    <property type="match status" value="1"/>
</dbReference>
<dbReference type="KEGG" id="zmk:HG535_0A00670"/>
<dbReference type="SUPFAM" id="SSF50044">
    <property type="entry name" value="SH3-domain"/>
    <property type="match status" value="1"/>
</dbReference>
<reference evidence="3 4" key="1">
    <citation type="submission" date="2020-07" db="EMBL/GenBank/DDBJ databases">
        <title>The yeast mating-type switching endonuclease HO is a domesticated member of an unorthodox homing genetic element family.</title>
        <authorList>
            <person name="Coughlan A.Y."/>
            <person name="Lombardi L."/>
            <person name="Braun-Galleani S."/>
            <person name="Martos A.R."/>
            <person name="Galeote V."/>
            <person name="Bigey F."/>
            <person name="Dequin S."/>
            <person name="Byrne K.P."/>
            <person name="Wolfe K.H."/>
        </authorList>
    </citation>
    <scope>NUCLEOTIDE SEQUENCE [LARGE SCALE GENOMIC DNA]</scope>
    <source>
        <strain evidence="3 4">NRRL Y-6702</strain>
    </source>
</reference>
<dbReference type="Proteomes" id="UP000509704">
    <property type="component" value="Chromosome 1"/>
</dbReference>
<sequence length="480" mass="53603">MTTTSTTTLNPLLVSLEHLSSFLSPARSDVIITSTQQVTAGVNSLIYPTREIQPPAKPQESKSASSLTIGLSIGLPVGLFCLVLIILLFIFYLGVWKKQNKSYTEGEKYANYLGEPLGSADDFMSSRIQYKMSKPTDQHILTPKASVYKNYSITTSSVDIKKDVDTFLYSKPPNIYHIDSRRTSSNNLSKLANNSNIVCQTLEENEVCNNANNYTKGRWTYQSPLSKWFLRNSTYLDEGLTFPIFVKTPALHLKQLKILSRIQKDYVDIGCSLKDERSPILERIDDSPCSNSKSEHEESASSSQHAAHTPMPILYGSLDAKLRATPKEDPDVPAYPGDIKALDANPKESFTKRKRKKNRKLRKHLRLITNVKPLPLTPKNNNVPTDLIVGEVYAVTEQYEAKLVDEISILKGNYVKILATHTDGWCLAEKCDKKGRIQDILDCENDGAASLNDTNYLNSYRGIIPGNCLGSVKGNAYFAF</sequence>
<dbReference type="EMBL" id="CP058604">
    <property type="protein sequence ID" value="QLG70128.1"/>
    <property type="molecule type" value="Genomic_DNA"/>
</dbReference>
<gene>
    <name evidence="3" type="ORF">HG535_0A00670</name>
</gene>
<protein>
    <recommendedName>
        <fullName evidence="5">SH3 domain-containing protein</fullName>
    </recommendedName>
</protein>
<evidence type="ECO:0008006" key="5">
    <source>
        <dbReference type="Google" id="ProtNLM"/>
    </source>
</evidence>
<dbReference type="AlphaFoldDB" id="A0A7H9AV32"/>
<evidence type="ECO:0000313" key="4">
    <source>
        <dbReference type="Proteomes" id="UP000509704"/>
    </source>
</evidence>
<evidence type="ECO:0000313" key="3">
    <source>
        <dbReference type="EMBL" id="QLG70128.1"/>
    </source>
</evidence>
<keyword evidence="2" id="KW-1133">Transmembrane helix</keyword>
<keyword evidence="2" id="KW-0472">Membrane</keyword>
<evidence type="ECO:0000256" key="1">
    <source>
        <dbReference type="SAM" id="MobiDB-lite"/>
    </source>
</evidence>
<dbReference type="GeneID" id="59233764"/>
<organism evidence="3 4">
    <name type="scientific">Zygotorulaspora mrakii</name>
    <name type="common">Zygosaccharomyces mrakii</name>
    <dbReference type="NCBI Taxonomy" id="42260"/>
    <lineage>
        <taxon>Eukaryota</taxon>
        <taxon>Fungi</taxon>
        <taxon>Dikarya</taxon>
        <taxon>Ascomycota</taxon>
        <taxon>Saccharomycotina</taxon>
        <taxon>Saccharomycetes</taxon>
        <taxon>Saccharomycetales</taxon>
        <taxon>Saccharomycetaceae</taxon>
        <taxon>Zygotorulaspora</taxon>
    </lineage>
</organism>
<keyword evidence="4" id="KW-1185">Reference proteome</keyword>
<evidence type="ECO:0000256" key="2">
    <source>
        <dbReference type="SAM" id="Phobius"/>
    </source>
</evidence>
<accession>A0A7H9AV32</accession>
<feature type="region of interest" description="Disordered" evidence="1">
    <location>
        <begin position="282"/>
        <end position="307"/>
    </location>
</feature>
<dbReference type="OrthoDB" id="5340910at2759"/>
<proteinExistence type="predicted"/>
<keyword evidence="2" id="KW-0812">Transmembrane</keyword>